<protein>
    <submittedName>
        <fullName evidence="1">Uncharacterized protein</fullName>
    </submittedName>
</protein>
<dbReference type="EMBL" id="FNVQ01000013">
    <property type="protein sequence ID" value="SEG89558.1"/>
    <property type="molecule type" value="Genomic_DNA"/>
</dbReference>
<gene>
    <name evidence="1" type="ORF">SAMN05444390_1139</name>
</gene>
<reference evidence="1 2" key="1">
    <citation type="submission" date="2016-10" db="EMBL/GenBank/DDBJ databases">
        <authorList>
            <person name="de Groot N.N."/>
        </authorList>
    </citation>
    <scope>NUCLEOTIDE SEQUENCE [LARGE SCALE GENOMIC DNA]</scope>
    <source>
        <strain evidence="1 2">DSM 22012</strain>
    </source>
</reference>
<sequence>MVSLKRLEERAQDLLEEYRSIRIERLSLVRRSFDAYSSVSWRVQLEGSKRRFVSLADESAAELLESIGDLEREQVRILDSEVQLLNANLKIEWTKYQEHCRLSHPPEDTLITPKQMPGIIDTLS</sequence>
<accession>A0A1H6DWC5</accession>
<dbReference type="RefSeq" id="WP_146071943.1">
    <property type="nucleotide sequence ID" value="NZ_FNVQ01000013.1"/>
</dbReference>
<name>A0A1H6DWC5_9GAMM</name>
<dbReference type="Proteomes" id="UP000236745">
    <property type="component" value="Unassembled WGS sequence"/>
</dbReference>
<organism evidence="1 2">
    <name type="scientific">Marinobacterium lutimaris</name>
    <dbReference type="NCBI Taxonomy" id="568106"/>
    <lineage>
        <taxon>Bacteria</taxon>
        <taxon>Pseudomonadati</taxon>
        <taxon>Pseudomonadota</taxon>
        <taxon>Gammaproteobacteria</taxon>
        <taxon>Oceanospirillales</taxon>
        <taxon>Oceanospirillaceae</taxon>
        <taxon>Marinobacterium</taxon>
    </lineage>
</organism>
<evidence type="ECO:0000313" key="1">
    <source>
        <dbReference type="EMBL" id="SEG89558.1"/>
    </source>
</evidence>
<proteinExistence type="predicted"/>
<evidence type="ECO:0000313" key="2">
    <source>
        <dbReference type="Proteomes" id="UP000236745"/>
    </source>
</evidence>
<dbReference type="AlphaFoldDB" id="A0A1H6DWC5"/>
<keyword evidence="2" id="KW-1185">Reference proteome</keyword>